<evidence type="ECO:0000313" key="2">
    <source>
        <dbReference type="EMBL" id="KJS61067.1"/>
    </source>
</evidence>
<dbReference type="PROSITE" id="PS51186">
    <property type="entry name" value="GNAT"/>
    <property type="match status" value="1"/>
</dbReference>
<dbReference type="EMBL" id="JZKH01000032">
    <property type="protein sequence ID" value="KJS61067.1"/>
    <property type="molecule type" value="Genomic_DNA"/>
</dbReference>
<dbReference type="SUPFAM" id="SSF55729">
    <property type="entry name" value="Acyl-CoA N-acyltransferases (Nat)"/>
    <property type="match status" value="1"/>
</dbReference>
<reference evidence="2 3" key="1">
    <citation type="submission" date="2015-02" db="EMBL/GenBank/DDBJ databases">
        <authorList>
            <person name="Ju K.-S."/>
            <person name="Doroghazi J.R."/>
            <person name="Metcalf W."/>
        </authorList>
    </citation>
    <scope>NUCLEOTIDE SEQUENCE [LARGE SCALE GENOMIC DNA]</scope>
    <source>
        <strain evidence="2 3">ATCC 31215</strain>
    </source>
</reference>
<protein>
    <recommendedName>
        <fullName evidence="1">N-acetyltransferase domain-containing protein</fullName>
    </recommendedName>
</protein>
<dbReference type="OrthoDB" id="3174529at2"/>
<evidence type="ECO:0000313" key="3">
    <source>
        <dbReference type="Proteomes" id="UP000033699"/>
    </source>
</evidence>
<dbReference type="InterPro" id="IPR000182">
    <property type="entry name" value="GNAT_dom"/>
</dbReference>
<accession>A0A0F2TH83</accession>
<dbReference type="GO" id="GO:0016747">
    <property type="term" value="F:acyltransferase activity, transferring groups other than amino-acyl groups"/>
    <property type="evidence" value="ECO:0007669"/>
    <property type="project" value="InterPro"/>
</dbReference>
<feature type="domain" description="N-acetyltransferase" evidence="1">
    <location>
        <begin position="149"/>
        <end position="286"/>
    </location>
</feature>
<dbReference type="AlphaFoldDB" id="A0A0F2TH83"/>
<dbReference type="Gene3D" id="3.40.630.30">
    <property type="match status" value="1"/>
</dbReference>
<dbReference type="InterPro" id="IPR016181">
    <property type="entry name" value="Acyl_CoA_acyltransferase"/>
</dbReference>
<proteinExistence type="predicted"/>
<dbReference type="Pfam" id="PF00583">
    <property type="entry name" value="Acetyltransf_1"/>
    <property type="match status" value="1"/>
</dbReference>
<sequence>MTWTLTTSLDAFRAEAGAFLAAHPAENTVLLTISHRLAEAGLDVFGGPPVFGWWRAAPDGPVEGAFLQTPPFDPRLSRMPERAAAELAVELAAAGSGFTEVAGVSGATGAVRAFSGAWTAATGTTPSVRVQERLYRLGRLTDPPRPPAGRHRLAAPADRELVVRWYRDFLAEVEVVLPDVPRAVDEKIAAGGVHLWEDGGRPVALAGTSPIIAGMSRVGPVYTPAEHRRRGYAGAVTAAASAHALTEGAEEVLLYTDVANPTSNSVYRQIGYRPVEDILVLDFAPA</sequence>
<dbReference type="PATRIC" id="fig|359131.3.peg.4076"/>
<keyword evidence="3" id="KW-1185">Reference proteome</keyword>
<organism evidence="2 3">
    <name type="scientific">Streptomyces rubellomurinus (strain ATCC 31215)</name>
    <dbReference type="NCBI Taxonomy" id="359131"/>
    <lineage>
        <taxon>Bacteria</taxon>
        <taxon>Bacillati</taxon>
        <taxon>Actinomycetota</taxon>
        <taxon>Actinomycetes</taxon>
        <taxon>Kitasatosporales</taxon>
        <taxon>Streptomycetaceae</taxon>
        <taxon>Streptomyces</taxon>
    </lineage>
</organism>
<dbReference type="Proteomes" id="UP000033699">
    <property type="component" value="Unassembled WGS sequence"/>
</dbReference>
<comment type="caution">
    <text evidence="2">The sequence shown here is derived from an EMBL/GenBank/DDBJ whole genome shotgun (WGS) entry which is preliminary data.</text>
</comment>
<evidence type="ECO:0000259" key="1">
    <source>
        <dbReference type="PROSITE" id="PS51186"/>
    </source>
</evidence>
<gene>
    <name evidence="2" type="ORF">VM95_17460</name>
</gene>
<dbReference type="RefSeq" id="WP_045697718.1">
    <property type="nucleotide sequence ID" value="NZ_JZKH01000032.1"/>
</dbReference>
<name>A0A0F2TH83_STRR3</name>